<evidence type="ECO:0000256" key="6">
    <source>
        <dbReference type="ARBA" id="ARBA00012321"/>
    </source>
</evidence>
<dbReference type="Gene3D" id="3.20.20.70">
    <property type="entry name" value="Aldolase class I"/>
    <property type="match status" value="1"/>
</dbReference>
<evidence type="ECO:0000313" key="18">
    <source>
        <dbReference type="Proteomes" id="UP001497623"/>
    </source>
</evidence>
<name>A0AAV2PMS1_MEGNR</name>
<dbReference type="AlphaFoldDB" id="A0AAV2PMS1"/>
<feature type="binding site" evidence="15">
    <location>
        <position position="371"/>
    </location>
    <ligand>
        <name>substrate</name>
    </ligand>
</feature>
<dbReference type="SMART" id="SM00934">
    <property type="entry name" value="OMPdecase"/>
    <property type="match status" value="1"/>
</dbReference>
<dbReference type="NCBIfam" id="TIGR01740">
    <property type="entry name" value="pyrF"/>
    <property type="match status" value="1"/>
</dbReference>
<evidence type="ECO:0000256" key="14">
    <source>
        <dbReference type="PIRSR" id="PIRSR614732-1"/>
    </source>
</evidence>
<dbReference type="GO" id="GO:0044205">
    <property type="term" value="P:'de novo' UMP biosynthetic process"/>
    <property type="evidence" value="ECO:0007669"/>
    <property type="project" value="InterPro"/>
</dbReference>
<evidence type="ECO:0000256" key="10">
    <source>
        <dbReference type="ARBA" id="ARBA00022793"/>
    </source>
</evidence>
<evidence type="ECO:0000256" key="15">
    <source>
        <dbReference type="PIRSR" id="PIRSR614732-2"/>
    </source>
</evidence>
<dbReference type="Proteomes" id="UP001497623">
    <property type="component" value="Unassembled WGS sequence"/>
</dbReference>
<dbReference type="EC" id="2.4.2.10" evidence="5"/>
<keyword evidence="10" id="KW-0210">Decarboxylase</keyword>
<feature type="binding site" evidence="15">
    <location>
        <position position="449"/>
    </location>
    <ligand>
        <name>substrate</name>
    </ligand>
</feature>
<dbReference type="PANTHER" id="PTHR19278">
    <property type="entry name" value="OROTATE PHOSPHORIBOSYLTRANSFERASE"/>
    <property type="match status" value="1"/>
</dbReference>
<feature type="active site" description="For OMPdecase activity" evidence="14">
    <location>
        <position position="311"/>
    </location>
</feature>
<feature type="binding site" evidence="15">
    <location>
        <position position="450"/>
    </location>
    <ligand>
        <name>substrate</name>
    </ligand>
</feature>
<dbReference type="SUPFAM" id="SSF53271">
    <property type="entry name" value="PRTase-like"/>
    <property type="match status" value="1"/>
</dbReference>
<feature type="domain" description="Orotidine 5'-phosphate decarboxylase" evidence="16">
    <location>
        <begin position="252"/>
        <end position="465"/>
    </location>
</feature>
<dbReference type="Pfam" id="PF00215">
    <property type="entry name" value="OMPdecase"/>
    <property type="match status" value="1"/>
</dbReference>
<dbReference type="PANTHER" id="PTHR19278:SF9">
    <property type="entry name" value="URIDINE 5'-MONOPHOSPHATE SYNTHASE"/>
    <property type="match status" value="1"/>
</dbReference>
<dbReference type="InterPro" id="IPR029057">
    <property type="entry name" value="PRTase-like"/>
</dbReference>
<accession>A0AAV2PMS1</accession>
<dbReference type="InterPro" id="IPR023031">
    <property type="entry name" value="OPRT"/>
</dbReference>
<dbReference type="InterPro" id="IPR004467">
    <property type="entry name" value="Or_phspho_trans_dom"/>
</dbReference>
<evidence type="ECO:0000256" key="12">
    <source>
        <dbReference type="ARBA" id="ARBA00023239"/>
    </source>
</evidence>
<evidence type="ECO:0000259" key="16">
    <source>
        <dbReference type="SMART" id="SM00934"/>
    </source>
</evidence>
<reference evidence="17 18" key="1">
    <citation type="submission" date="2024-05" db="EMBL/GenBank/DDBJ databases">
        <authorList>
            <person name="Wallberg A."/>
        </authorList>
    </citation>
    <scope>NUCLEOTIDE SEQUENCE [LARGE SCALE GENOMIC DNA]</scope>
</reference>
<evidence type="ECO:0000313" key="17">
    <source>
        <dbReference type="EMBL" id="CAL4062140.1"/>
    </source>
</evidence>
<evidence type="ECO:0000256" key="8">
    <source>
        <dbReference type="ARBA" id="ARBA00022676"/>
    </source>
</evidence>
<evidence type="ECO:0000256" key="9">
    <source>
        <dbReference type="ARBA" id="ARBA00022679"/>
    </source>
</evidence>
<dbReference type="InterPro" id="IPR011060">
    <property type="entry name" value="RibuloseP-bd_barrel"/>
</dbReference>
<dbReference type="InterPro" id="IPR001754">
    <property type="entry name" value="OMPdeCOase_dom"/>
</dbReference>
<proteinExistence type="inferred from homology"/>
<keyword evidence="18" id="KW-1185">Reference proteome</keyword>
<gene>
    <name evidence="17" type="ORF">MNOR_LOCUS2439</name>
</gene>
<keyword evidence="9" id="KW-0808">Transferase</keyword>
<organism evidence="17 18">
    <name type="scientific">Meganyctiphanes norvegica</name>
    <name type="common">Northern krill</name>
    <name type="synonym">Thysanopoda norvegica</name>
    <dbReference type="NCBI Taxonomy" id="48144"/>
    <lineage>
        <taxon>Eukaryota</taxon>
        <taxon>Metazoa</taxon>
        <taxon>Ecdysozoa</taxon>
        <taxon>Arthropoda</taxon>
        <taxon>Crustacea</taxon>
        <taxon>Multicrustacea</taxon>
        <taxon>Malacostraca</taxon>
        <taxon>Eumalacostraca</taxon>
        <taxon>Eucarida</taxon>
        <taxon>Euphausiacea</taxon>
        <taxon>Euphausiidae</taxon>
        <taxon>Meganyctiphanes</taxon>
    </lineage>
</organism>
<keyword evidence="8" id="KW-0328">Glycosyltransferase</keyword>
<dbReference type="CDD" id="cd06223">
    <property type="entry name" value="PRTases_typeI"/>
    <property type="match status" value="1"/>
</dbReference>
<dbReference type="NCBIfam" id="TIGR00336">
    <property type="entry name" value="pyrE"/>
    <property type="match status" value="1"/>
</dbReference>
<feature type="active site" description="For OMPdecase activity" evidence="14">
    <location>
        <position position="313"/>
    </location>
</feature>
<dbReference type="GO" id="GO:0006207">
    <property type="term" value="P:'de novo' pyrimidine nucleobase biosynthetic process"/>
    <property type="evidence" value="ECO:0007669"/>
    <property type="project" value="InterPro"/>
</dbReference>
<feature type="binding site" evidence="15">
    <location>
        <position position="280"/>
    </location>
    <ligand>
        <name>substrate</name>
    </ligand>
</feature>
<evidence type="ECO:0000256" key="2">
    <source>
        <dbReference type="ARBA" id="ARBA00004889"/>
    </source>
</evidence>
<evidence type="ECO:0000256" key="4">
    <source>
        <dbReference type="ARBA" id="ARBA00009769"/>
    </source>
</evidence>
<dbReference type="PROSITE" id="PS00156">
    <property type="entry name" value="OMPDECASE"/>
    <property type="match status" value="1"/>
</dbReference>
<dbReference type="InterPro" id="IPR013785">
    <property type="entry name" value="Aldolase_TIM"/>
</dbReference>
<dbReference type="SUPFAM" id="SSF51366">
    <property type="entry name" value="Ribulose-phoshate binding barrel"/>
    <property type="match status" value="1"/>
</dbReference>
<evidence type="ECO:0000256" key="11">
    <source>
        <dbReference type="ARBA" id="ARBA00022975"/>
    </source>
</evidence>
<dbReference type="EMBL" id="CAXKWB010000742">
    <property type="protein sequence ID" value="CAL4062140.1"/>
    <property type="molecule type" value="Genomic_DNA"/>
</dbReference>
<keyword evidence="12" id="KW-0456">Lyase</keyword>
<feature type="active site" description="For OMPdecase activity" evidence="14">
    <location>
        <position position="316"/>
    </location>
</feature>
<dbReference type="InterPro" id="IPR018089">
    <property type="entry name" value="OMPdecase_AS"/>
</dbReference>
<dbReference type="GO" id="GO:0004590">
    <property type="term" value="F:orotidine-5'-phosphate decarboxylase activity"/>
    <property type="evidence" value="ECO:0007669"/>
    <property type="project" value="UniProtKB-EC"/>
</dbReference>
<comment type="similarity">
    <text evidence="3">In the N-terminal section; belongs to the purine/pyrimidine phosphoribosyltransferase family.</text>
</comment>
<comment type="caution">
    <text evidence="17">The sequence shown here is derived from an EMBL/GenBank/DDBJ whole genome shotgun (WGS) entry which is preliminary data.</text>
</comment>
<feature type="binding site" evidence="15">
    <location>
        <position position="258"/>
    </location>
    <ligand>
        <name>substrate</name>
    </ligand>
</feature>
<comment type="similarity">
    <text evidence="4">In the C-terminal section; belongs to the OMP decarboxylase family.</text>
</comment>
<keyword evidence="11" id="KW-0665">Pyrimidine biosynthesis</keyword>
<evidence type="ECO:0000256" key="1">
    <source>
        <dbReference type="ARBA" id="ARBA00004861"/>
    </source>
</evidence>
<dbReference type="InterPro" id="IPR000836">
    <property type="entry name" value="PRTase_dom"/>
</dbReference>
<dbReference type="HAMAP" id="MF_01208">
    <property type="entry name" value="PyrE"/>
    <property type="match status" value="1"/>
</dbReference>
<comment type="pathway">
    <text evidence="1">Pyrimidine metabolism; UMP biosynthesis via de novo pathway; UMP from orotate: step 2/2.</text>
</comment>
<evidence type="ECO:0000256" key="3">
    <source>
        <dbReference type="ARBA" id="ARBA00006221"/>
    </source>
</evidence>
<protein>
    <recommendedName>
        <fullName evidence="7">Uridine 5'-monophosphate synthase</fullName>
        <ecNumber evidence="5">2.4.2.10</ecNumber>
        <ecNumber evidence="6">4.1.1.23</ecNumber>
    </recommendedName>
</protein>
<dbReference type="Gene3D" id="3.40.50.2020">
    <property type="match status" value="1"/>
</dbReference>
<comment type="pathway">
    <text evidence="2">Pyrimidine metabolism; UMP biosynthesis via de novo pathway; UMP from orotate: step 1/2.</text>
</comment>
<dbReference type="FunFam" id="3.20.20.70:FF:000114">
    <property type="entry name" value="Decarboxylase,orotidine phosphate"/>
    <property type="match status" value="1"/>
</dbReference>
<keyword evidence="13" id="KW-0511">Multifunctional enzyme</keyword>
<dbReference type="CDD" id="cd04725">
    <property type="entry name" value="OMP_decarboxylase_like"/>
    <property type="match status" value="1"/>
</dbReference>
<dbReference type="EC" id="4.1.1.23" evidence="6"/>
<dbReference type="FunFam" id="3.40.50.2020:FF:000025">
    <property type="entry name" value="Uridine monophosphate synthetase"/>
    <property type="match status" value="1"/>
</dbReference>
<evidence type="ECO:0000256" key="13">
    <source>
        <dbReference type="ARBA" id="ARBA00023268"/>
    </source>
</evidence>
<sequence length="481" mass="52445">MATSTLEKVVLELHEIGVVKFGSFTLKSGMQSPVYFDLRIIVSYPKLLESVSELLWEAKKSSGYQQICGVPYTALPIATVISTKQNLPMLIKRKESKSYGTKKIVEGVFKEGEKCLIIEDVIVSGSSVYETVETLRELNLACEEAVVFLDREQGGSANLAAMGINATSVVNITQVMQILHKHGRINQATVDSCLEFINSNNDTSIVANKKTSTKNGLGATERVSATFEARISTTNHPLARKLLEIMVAKKTNLCIAADVSTTKELITLADNVGPHVCIFKTHIDIISDFSDDTLKQLQGMATKHNFMLMEDRKFGDIGATVANQYSSGVYKIVEWADLVTVHALPGDGVIKGLVSAVNGRSRGCVLVAEMSSQGALTNTDYVKNSSKIAEDHTYFVMGFVAQGSVSDDPRFLLMTPGVQMEVLNDNLGQQYVTPHAAVMDKGADIIIVGRGITKAEDQVDAAVQYKEAAYNAYLERVKQLQ</sequence>
<dbReference type="InterPro" id="IPR014732">
    <property type="entry name" value="OMPdecase"/>
</dbReference>
<evidence type="ECO:0000256" key="7">
    <source>
        <dbReference type="ARBA" id="ARBA00015047"/>
    </source>
</evidence>
<dbReference type="GO" id="GO:0004588">
    <property type="term" value="F:orotate phosphoribosyltransferase activity"/>
    <property type="evidence" value="ECO:0007669"/>
    <property type="project" value="UniProtKB-EC"/>
</dbReference>
<feature type="binding site" evidence="15">
    <location>
        <position position="429"/>
    </location>
    <ligand>
        <name>substrate</name>
    </ligand>
</feature>
<evidence type="ECO:0000256" key="5">
    <source>
        <dbReference type="ARBA" id="ARBA00011971"/>
    </source>
</evidence>